<feature type="compositionally biased region" description="Acidic residues" evidence="3">
    <location>
        <begin position="894"/>
        <end position="904"/>
    </location>
</feature>
<dbReference type="Gene3D" id="3.80.10.10">
    <property type="entry name" value="Ribonuclease Inhibitor"/>
    <property type="match status" value="2"/>
</dbReference>
<feature type="compositionally biased region" description="Acidic residues" evidence="3">
    <location>
        <begin position="405"/>
        <end position="415"/>
    </location>
</feature>
<feature type="compositionally biased region" description="Basic and acidic residues" evidence="3">
    <location>
        <begin position="701"/>
        <end position="710"/>
    </location>
</feature>
<dbReference type="PANTHER" id="PTHR18849">
    <property type="entry name" value="LEUCINE RICH REPEAT PROTEIN"/>
    <property type="match status" value="1"/>
</dbReference>
<dbReference type="PROSITE" id="PS51450">
    <property type="entry name" value="LRR"/>
    <property type="match status" value="2"/>
</dbReference>
<dbReference type="SUPFAM" id="SSF52058">
    <property type="entry name" value="L domain-like"/>
    <property type="match status" value="1"/>
</dbReference>
<feature type="compositionally biased region" description="Basic and acidic residues" evidence="3">
    <location>
        <begin position="742"/>
        <end position="755"/>
    </location>
</feature>
<feature type="compositionally biased region" description="Basic residues" evidence="3">
    <location>
        <begin position="711"/>
        <end position="721"/>
    </location>
</feature>
<feature type="compositionally biased region" description="Basic and acidic residues" evidence="3">
    <location>
        <begin position="680"/>
        <end position="693"/>
    </location>
</feature>
<feature type="compositionally biased region" description="Basic residues" evidence="3">
    <location>
        <begin position="542"/>
        <end position="551"/>
    </location>
</feature>
<name>A0ABR2JVL9_9EUKA</name>
<accession>A0ABR2JVL9</accession>
<evidence type="ECO:0000256" key="2">
    <source>
        <dbReference type="ARBA" id="ARBA00022737"/>
    </source>
</evidence>
<feature type="compositionally biased region" description="Basic and acidic residues" evidence="3">
    <location>
        <begin position="478"/>
        <end position="487"/>
    </location>
</feature>
<evidence type="ECO:0000256" key="1">
    <source>
        <dbReference type="ARBA" id="ARBA00022614"/>
    </source>
</evidence>
<dbReference type="PANTHER" id="PTHR18849:SF0">
    <property type="entry name" value="CILIA- AND FLAGELLA-ASSOCIATED PROTEIN 410-RELATED"/>
    <property type="match status" value="1"/>
</dbReference>
<feature type="compositionally biased region" description="Basic and acidic residues" evidence="3">
    <location>
        <begin position="639"/>
        <end position="648"/>
    </location>
</feature>
<keyword evidence="1" id="KW-0433">Leucine-rich repeat</keyword>
<dbReference type="EMBL" id="JAPFFF010000009">
    <property type="protein sequence ID" value="KAK8882804.1"/>
    <property type="molecule type" value="Genomic_DNA"/>
</dbReference>
<feature type="compositionally biased region" description="Basic and acidic residues" evidence="3">
    <location>
        <begin position="825"/>
        <end position="834"/>
    </location>
</feature>
<feature type="compositionally biased region" description="Basic and acidic residues" evidence="3">
    <location>
        <begin position="763"/>
        <end position="772"/>
    </location>
</feature>
<organism evidence="4 5">
    <name type="scientific">Tritrichomonas musculus</name>
    <dbReference type="NCBI Taxonomy" id="1915356"/>
    <lineage>
        <taxon>Eukaryota</taxon>
        <taxon>Metamonada</taxon>
        <taxon>Parabasalia</taxon>
        <taxon>Tritrichomonadida</taxon>
        <taxon>Tritrichomonadidae</taxon>
        <taxon>Tritrichomonas</taxon>
    </lineage>
</organism>
<feature type="compositionally biased region" description="Basic residues" evidence="3">
    <location>
        <begin position="649"/>
        <end position="659"/>
    </location>
</feature>
<protein>
    <recommendedName>
        <fullName evidence="6">Leucine Rich Repeat family protein</fullName>
    </recommendedName>
</protein>
<feature type="compositionally biased region" description="Basic residues" evidence="3">
    <location>
        <begin position="866"/>
        <end position="879"/>
    </location>
</feature>
<evidence type="ECO:0000313" key="5">
    <source>
        <dbReference type="Proteomes" id="UP001470230"/>
    </source>
</evidence>
<dbReference type="Proteomes" id="UP001470230">
    <property type="component" value="Unassembled WGS sequence"/>
</dbReference>
<feature type="compositionally biased region" description="Basic residues" evidence="3">
    <location>
        <begin position="588"/>
        <end position="597"/>
    </location>
</feature>
<feature type="compositionally biased region" description="Acidic residues" evidence="3">
    <location>
        <begin position="384"/>
        <end position="394"/>
    </location>
</feature>
<proteinExistence type="predicted"/>
<evidence type="ECO:0000256" key="3">
    <source>
        <dbReference type="SAM" id="MobiDB-lite"/>
    </source>
</evidence>
<feature type="compositionally biased region" description="Basic and acidic residues" evidence="3">
    <location>
        <begin position="804"/>
        <end position="817"/>
    </location>
</feature>
<feature type="compositionally biased region" description="Basic and acidic residues" evidence="3">
    <location>
        <begin position="618"/>
        <end position="631"/>
    </location>
</feature>
<feature type="compositionally biased region" description="Basic and acidic residues" evidence="3">
    <location>
        <begin position="905"/>
        <end position="935"/>
    </location>
</feature>
<evidence type="ECO:0000313" key="4">
    <source>
        <dbReference type="EMBL" id="KAK8882804.1"/>
    </source>
</evidence>
<gene>
    <name evidence="4" type="ORF">M9Y10_045445</name>
</gene>
<dbReference type="InterPro" id="IPR001611">
    <property type="entry name" value="Leu-rich_rpt"/>
</dbReference>
<dbReference type="InterPro" id="IPR032675">
    <property type="entry name" value="LRR_dom_sf"/>
</dbReference>
<feature type="compositionally biased region" description="Polar residues" evidence="3">
    <location>
        <begin position="9"/>
        <end position="21"/>
    </location>
</feature>
<evidence type="ECO:0008006" key="6">
    <source>
        <dbReference type="Google" id="ProtNLM"/>
    </source>
</evidence>
<sequence length="963" mass="110502">MLNWRISHTPENSNSNSKQSVTFTNKNLTSIPEFWAEKPKAEKVNLSNNPISSISKLPKLKYLRTLNLDNTSIATLQGANELPNLEEITFTGSPLANTTFCHLMCLSIYPNLKKVNNIYISKKDTAFIEKNRAIISKYALEGYNLMSIGNSRRKSNINNNESFQVDEIAMKFINPETRKRKVFYDSIRLSFLGQTSIKSIPASLNNPKYANLEILILSGTSISDLSGLPPLMNLRSLQLDNSQFTTLANCFAEQPKLESLSYSKTPFEEYIKYNQEMSLIVFPTLKNINKAPVAEKVIENVKSISEKEKFPRDKIVKRGLVVNEIKDGVKFMNFDPVTKVIYDENENVSTNSNISIMDYEDFSSPSKDLKNKQSTFKAKRQELDEKEYEEEEYESNSIKNHNNEEEAEIFVEFDENSGKNQLENDEDSQVNDEVFSVNDEKPKDLNQNSSSEKSYKKKAPKRKIETTSDIELSDELEQINKKAEKRPQAHSQVSKPKRNSRRKSSKSDDENNDDYDYEENPKLSGTKNKRPKASSVVSSSKKDKKKAAKNKKAFDYSADSASEKSEEDLPQPLLLRKSNKSKLDYGKNRKNKKSNKKAIKDDHKSGFDSFSDNNDYSYEEKVERNIDHDYSDGDQIDSTAKRDSEKKSVKNKNKKSNKKAIKDDHKSGFDSFSDNNDYSYEEKVERNIDHDYSDGDQIDSTTKRDSEKKSVKNKNKKLNKKAIKDDHKSGFDSFSDNNDYSYEEKVERNIDHDYSDGDQIDSTAKRDSEKKSVKNKNKKSNKKAIKDDHKSGFDSFSDNNDYSYEEKVERNIDHDYSDGDQIDSTAKRDSEKKSVKGKNKRSSKFGYSSDSNDENSDDDFSDISNRKSKKKDSRKKKPAAKVEKKQTKKISFDESSENSNDESDNSDKFIKRYIKDSKKSKESSPKHKTDLKLEGSDDSYNNSEKVTKKYSKGKNKFDYSDED</sequence>
<feature type="compositionally biased region" description="Basic residues" evidence="3">
    <location>
        <begin position="495"/>
        <end position="504"/>
    </location>
</feature>
<keyword evidence="5" id="KW-1185">Reference proteome</keyword>
<feature type="compositionally biased region" description="Acidic residues" evidence="3">
    <location>
        <begin position="851"/>
        <end position="861"/>
    </location>
</feature>
<feature type="compositionally biased region" description="Basic residues" evidence="3">
    <location>
        <begin position="773"/>
        <end position="783"/>
    </location>
</feature>
<keyword evidence="2" id="KW-0677">Repeat</keyword>
<feature type="region of interest" description="Disordered" evidence="3">
    <location>
        <begin position="1"/>
        <end position="21"/>
    </location>
</feature>
<reference evidence="4 5" key="1">
    <citation type="submission" date="2024-04" db="EMBL/GenBank/DDBJ databases">
        <title>Tritrichomonas musculus Genome.</title>
        <authorList>
            <person name="Alves-Ferreira E."/>
            <person name="Grigg M."/>
            <person name="Lorenzi H."/>
            <person name="Galac M."/>
        </authorList>
    </citation>
    <scope>NUCLEOTIDE SEQUENCE [LARGE SCALE GENOMIC DNA]</scope>
    <source>
        <strain evidence="4 5">EAF2021</strain>
    </source>
</reference>
<feature type="region of interest" description="Disordered" evidence="3">
    <location>
        <begin position="363"/>
        <end position="963"/>
    </location>
</feature>
<comment type="caution">
    <text evidence="4">The sequence shown here is derived from an EMBL/GenBank/DDBJ whole genome shotgun (WGS) entry which is preliminary data.</text>
</comment>